<dbReference type="GO" id="GO:0061025">
    <property type="term" value="P:membrane fusion"/>
    <property type="evidence" value="ECO:0007669"/>
    <property type="project" value="TreeGrafter"/>
</dbReference>
<feature type="non-terminal residue" evidence="6">
    <location>
        <position position="1"/>
    </location>
</feature>
<dbReference type="InterPro" id="IPR037721">
    <property type="entry name" value="Ferlin"/>
</dbReference>
<keyword evidence="3" id="KW-0677">Repeat</keyword>
<dbReference type="PANTHER" id="PTHR12546:SF34">
    <property type="entry name" value="FER-1-LIKE PROTEIN 5"/>
    <property type="match status" value="1"/>
</dbReference>
<evidence type="ECO:0000256" key="5">
    <source>
        <dbReference type="ARBA" id="ARBA00023136"/>
    </source>
</evidence>
<organism evidence="6 7">
    <name type="scientific">Cnemophilus loriae</name>
    <name type="common">Loria's bird-of-paradise</name>
    <dbReference type="NCBI Taxonomy" id="254448"/>
    <lineage>
        <taxon>Eukaryota</taxon>
        <taxon>Metazoa</taxon>
        <taxon>Chordata</taxon>
        <taxon>Craniata</taxon>
        <taxon>Vertebrata</taxon>
        <taxon>Euteleostomi</taxon>
        <taxon>Archelosauria</taxon>
        <taxon>Archosauria</taxon>
        <taxon>Dinosauria</taxon>
        <taxon>Saurischia</taxon>
        <taxon>Theropoda</taxon>
        <taxon>Coelurosauria</taxon>
        <taxon>Aves</taxon>
        <taxon>Neognathae</taxon>
        <taxon>Neoaves</taxon>
        <taxon>Telluraves</taxon>
        <taxon>Australaves</taxon>
        <taxon>Passeriformes</taxon>
        <taxon>Corvoidea</taxon>
        <taxon>Corvidae</taxon>
        <taxon>Cnemophilus</taxon>
    </lineage>
</organism>
<keyword evidence="2" id="KW-0812">Transmembrane</keyword>
<reference evidence="6 7" key="1">
    <citation type="submission" date="2019-09" db="EMBL/GenBank/DDBJ databases">
        <title>Bird 10,000 Genomes (B10K) Project - Family phase.</title>
        <authorList>
            <person name="Zhang G."/>
        </authorList>
    </citation>
    <scope>NUCLEOTIDE SEQUENCE [LARGE SCALE GENOMIC DNA]</scope>
    <source>
        <strain evidence="6">B10K-DU-029-38</strain>
        <tissue evidence="6">Muscle</tissue>
    </source>
</reference>
<evidence type="ECO:0000256" key="2">
    <source>
        <dbReference type="ARBA" id="ARBA00022692"/>
    </source>
</evidence>
<gene>
    <name evidence="6" type="primary">Myof_4</name>
    <name evidence="6" type="ORF">CNELOR_R11907</name>
</gene>
<comment type="caution">
    <text evidence="6">The sequence shown here is derived from an EMBL/GenBank/DDBJ whole genome shotgun (WGS) entry which is preliminary data.</text>
</comment>
<keyword evidence="4" id="KW-1133">Transmembrane helix</keyword>
<evidence type="ECO:0000256" key="3">
    <source>
        <dbReference type="ARBA" id="ARBA00022737"/>
    </source>
</evidence>
<evidence type="ECO:0000256" key="1">
    <source>
        <dbReference type="ARBA" id="ARBA00004370"/>
    </source>
</evidence>
<dbReference type="PANTHER" id="PTHR12546">
    <property type="entry name" value="FER-1-LIKE"/>
    <property type="match status" value="1"/>
</dbReference>
<dbReference type="SUPFAM" id="SSF49562">
    <property type="entry name" value="C2 domain (Calcium/lipid-binding domain, CaLB)"/>
    <property type="match status" value="1"/>
</dbReference>
<evidence type="ECO:0000313" key="6">
    <source>
        <dbReference type="EMBL" id="NXB08588.1"/>
    </source>
</evidence>
<dbReference type="InterPro" id="IPR035892">
    <property type="entry name" value="C2_domain_sf"/>
</dbReference>
<dbReference type="AlphaFoldDB" id="A0A7K8B2B2"/>
<evidence type="ECO:0000313" key="7">
    <source>
        <dbReference type="Proteomes" id="UP000517678"/>
    </source>
</evidence>
<proteinExistence type="predicted"/>
<accession>A0A7K8B2B2</accession>
<protein>
    <submittedName>
        <fullName evidence="6">MYOF protein</fullName>
    </submittedName>
</protein>
<sequence>MPLDASPEWNEVLFFPLRLPPICDEILLEILRGSCRSKVLGRATLRLSQISRDSDELEEGTPGFFPSFGPSFLPFYGPRVDSARPHLVPQDSGLVYQGRLLLELCTHVGTPPGRQRDAVAPVDAERAQSRLPRCRLGLCGVFYSATMVPGGPEPLRLELGIGSAAAATEPGAPVFDGNLYHHLPWFGDKPVAAVTSLWEDAGHRWDSLNLLRALCQHLVSPGLGW</sequence>
<dbReference type="GO" id="GO:0016020">
    <property type="term" value="C:membrane"/>
    <property type="evidence" value="ECO:0007669"/>
    <property type="project" value="UniProtKB-SubCell"/>
</dbReference>
<dbReference type="EMBL" id="VZTF01006641">
    <property type="protein sequence ID" value="NXB08588.1"/>
    <property type="molecule type" value="Genomic_DNA"/>
</dbReference>
<feature type="non-terminal residue" evidence="6">
    <location>
        <position position="225"/>
    </location>
</feature>
<keyword evidence="7" id="KW-1185">Reference proteome</keyword>
<evidence type="ECO:0000256" key="4">
    <source>
        <dbReference type="ARBA" id="ARBA00022989"/>
    </source>
</evidence>
<dbReference type="GO" id="GO:0007009">
    <property type="term" value="P:plasma membrane organization"/>
    <property type="evidence" value="ECO:0007669"/>
    <property type="project" value="TreeGrafter"/>
</dbReference>
<name>A0A7K8B2B2_9CORV</name>
<keyword evidence="5" id="KW-0472">Membrane</keyword>
<dbReference type="Proteomes" id="UP000517678">
    <property type="component" value="Unassembled WGS sequence"/>
</dbReference>
<comment type="subcellular location">
    <subcellularLocation>
        <location evidence="1">Membrane</location>
    </subcellularLocation>
</comment>